<reference evidence="3 4" key="1">
    <citation type="submission" date="2024-01" db="EMBL/GenBank/DDBJ databases">
        <title>Hyphobacterium bacterium isolated from marine sediment.</title>
        <authorList>
            <person name="Zhao S."/>
        </authorList>
    </citation>
    <scope>NUCLEOTIDE SEQUENCE [LARGE SCALE GENOMIC DNA]</scope>
    <source>
        <strain evidence="3 4">Y60-23</strain>
    </source>
</reference>
<proteinExistence type="inferred from homology"/>
<sequence length="97" mass="11141">MPYPIYWLITNILSLYQLIIFIWVILSWLVAFNVINPYNQIVSGIIRGTGALVEPGLRPIRRILPALGGMDFSPIVLLLLIQFLKVLVQWIYLRAGF</sequence>
<evidence type="ECO:0000313" key="3">
    <source>
        <dbReference type="EMBL" id="MEE2565249.1"/>
    </source>
</evidence>
<name>A0ABU7LUL1_9PROT</name>
<comment type="caution">
    <text evidence="3">The sequence shown here is derived from an EMBL/GenBank/DDBJ whole genome shotgun (WGS) entry which is preliminary data.</text>
</comment>
<keyword evidence="2" id="KW-0812">Transmembrane</keyword>
<comment type="similarity">
    <text evidence="1">Belongs to the YggT family.</text>
</comment>
<feature type="transmembrane region" description="Helical" evidence="2">
    <location>
        <begin position="12"/>
        <end position="35"/>
    </location>
</feature>
<feature type="transmembrane region" description="Helical" evidence="2">
    <location>
        <begin position="72"/>
        <end position="93"/>
    </location>
</feature>
<gene>
    <name evidence="3" type="ORF">V0U35_01045</name>
</gene>
<keyword evidence="2" id="KW-1133">Transmembrane helix</keyword>
<organism evidence="3 4">
    <name type="scientific">Hyphobacterium marinum</name>
    <dbReference type="NCBI Taxonomy" id="3116574"/>
    <lineage>
        <taxon>Bacteria</taxon>
        <taxon>Pseudomonadati</taxon>
        <taxon>Pseudomonadota</taxon>
        <taxon>Alphaproteobacteria</taxon>
        <taxon>Maricaulales</taxon>
        <taxon>Maricaulaceae</taxon>
        <taxon>Hyphobacterium</taxon>
    </lineage>
</organism>
<keyword evidence="4" id="KW-1185">Reference proteome</keyword>
<evidence type="ECO:0000256" key="1">
    <source>
        <dbReference type="ARBA" id="ARBA00010894"/>
    </source>
</evidence>
<dbReference type="PANTHER" id="PTHR33219:SF14">
    <property type="entry name" value="PROTEIN COFACTOR ASSEMBLY OF COMPLEX C SUBUNIT B CCB3, CHLOROPLASTIC-RELATED"/>
    <property type="match status" value="1"/>
</dbReference>
<evidence type="ECO:0000313" key="4">
    <source>
        <dbReference type="Proteomes" id="UP001310692"/>
    </source>
</evidence>
<dbReference type="InterPro" id="IPR003425">
    <property type="entry name" value="CCB3/YggT"/>
</dbReference>
<keyword evidence="2" id="KW-0472">Membrane</keyword>
<dbReference type="RefSeq" id="WP_330194787.1">
    <property type="nucleotide sequence ID" value="NZ_JAZDRO010000001.1"/>
</dbReference>
<dbReference type="EMBL" id="JAZDRO010000001">
    <property type="protein sequence ID" value="MEE2565249.1"/>
    <property type="molecule type" value="Genomic_DNA"/>
</dbReference>
<evidence type="ECO:0000256" key="2">
    <source>
        <dbReference type="SAM" id="Phobius"/>
    </source>
</evidence>
<dbReference type="Pfam" id="PF02325">
    <property type="entry name" value="CCB3_YggT"/>
    <property type="match status" value="1"/>
</dbReference>
<dbReference type="PANTHER" id="PTHR33219">
    <property type="entry name" value="YLMG HOMOLOG PROTEIN 2, CHLOROPLASTIC"/>
    <property type="match status" value="1"/>
</dbReference>
<protein>
    <submittedName>
        <fullName evidence="3">YggT family protein</fullName>
    </submittedName>
</protein>
<dbReference type="Proteomes" id="UP001310692">
    <property type="component" value="Unassembled WGS sequence"/>
</dbReference>
<accession>A0ABU7LUL1</accession>